<dbReference type="PANTHER" id="PTHR31212:SF4">
    <property type="entry name" value="ALPHA-KETOGLUTARATE-DEPENDENT DIOXYGENASE ALKB HOMOLOG 3"/>
    <property type="match status" value="1"/>
</dbReference>
<evidence type="ECO:0000313" key="2">
    <source>
        <dbReference type="EMBL" id="CAH0377231.1"/>
    </source>
</evidence>
<proteinExistence type="predicted"/>
<sequence length="324" mass="37109">MAQFGWDKIDEYHDGYGFVPKEKAQWFRGPEWPDCPSTYEVERHEAKCDKCKKELYLDAAAAVYKCPACETKDAEDGVYGRTDLGQGAIVDWHRAPFLKSDPSLLFSDLNIDVPWKNLVDIVNFPTGPRKLGQPRLVCYMAQPSAMDVNYSYPGLEAPIKPEPMCASVNGIRRRTEERLFGSLDLNYFDSAHINQYRDGDDHVSWHSDEDVELYGEEPIIASVSLHADGWRKGTRDFMLRQGSRQIRYKLGSGDLFVTSGTLQKHWEHCLLKSPTTWKTKNEDPRINVTFRRVSRETAPIPLRDWPSLRPAVFGEPVAEDMEMD</sequence>
<dbReference type="Pfam" id="PF13532">
    <property type="entry name" value="2OG-FeII_Oxy_2"/>
    <property type="match status" value="1"/>
</dbReference>
<keyword evidence="3" id="KW-1185">Reference proteome</keyword>
<dbReference type="OrthoDB" id="545910at2759"/>
<dbReference type="GO" id="GO:0006307">
    <property type="term" value="P:DNA alkylation repair"/>
    <property type="evidence" value="ECO:0007669"/>
    <property type="project" value="InterPro"/>
</dbReference>
<reference evidence="2" key="1">
    <citation type="submission" date="2021-11" db="EMBL/GenBank/DDBJ databases">
        <authorList>
            <consortium name="Genoscope - CEA"/>
            <person name="William W."/>
        </authorList>
    </citation>
    <scope>NUCLEOTIDE SEQUENCE</scope>
</reference>
<dbReference type="Proteomes" id="UP000789595">
    <property type="component" value="Unassembled WGS sequence"/>
</dbReference>
<dbReference type="InterPro" id="IPR005123">
    <property type="entry name" value="Oxoglu/Fe-dep_dioxygenase_dom"/>
</dbReference>
<dbReference type="InterPro" id="IPR032854">
    <property type="entry name" value="ALKBH3"/>
</dbReference>
<dbReference type="Gene3D" id="2.60.120.590">
    <property type="entry name" value="Alpha-ketoglutarate-dependent dioxygenase AlkB-like"/>
    <property type="match status" value="1"/>
</dbReference>
<dbReference type="PROSITE" id="PS51471">
    <property type="entry name" value="FE2OG_OXY"/>
    <property type="match status" value="1"/>
</dbReference>
<comment type="caution">
    <text evidence="2">The sequence shown here is derived from an EMBL/GenBank/DDBJ whole genome shotgun (WGS) entry which is preliminary data.</text>
</comment>
<dbReference type="InterPro" id="IPR027450">
    <property type="entry name" value="AlkB-like"/>
</dbReference>
<name>A0A8J2WR30_9STRA</name>
<feature type="domain" description="Fe2OG dioxygenase" evidence="1">
    <location>
        <begin position="187"/>
        <end position="294"/>
    </location>
</feature>
<dbReference type="EMBL" id="CAKKNE010000005">
    <property type="protein sequence ID" value="CAH0377231.1"/>
    <property type="molecule type" value="Genomic_DNA"/>
</dbReference>
<evidence type="ECO:0000313" key="3">
    <source>
        <dbReference type="Proteomes" id="UP000789595"/>
    </source>
</evidence>
<dbReference type="PANTHER" id="PTHR31212">
    <property type="entry name" value="ALPHA-KETOGLUTARATE-DEPENDENT DIOXYGENASE ALKB HOMOLOG 3"/>
    <property type="match status" value="1"/>
</dbReference>
<organism evidence="2 3">
    <name type="scientific">Pelagomonas calceolata</name>
    <dbReference type="NCBI Taxonomy" id="35677"/>
    <lineage>
        <taxon>Eukaryota</taxon>
        <taxon>Sar</taxon>
        <taxon>Stramenopiles</taxon>
        <taxon>Ochrophyta</taxon>
        <taxon>Pelagophyceae</taxon>
        <taxon>Pelagomonadales</taxon>
        <taxon>Pelagomonadaceae</taxon>
        <taxon>Pelagomonas</taxon>
    </lineage>
</organism>
<accession>A0A8J2WR30</accession>
<dbReference type="SUPFAM" id="SSF51197">
    <property type="entry name" value="Clavaminate synthase-like"/>
    <property type="match status" value="1"/>
</dbReference>
<dbReference type="GO" id="GO:0051213">
    <property type="term" value="F:dioxygenase activity"/>
    <property type="evidence" value="ECO:0007669"/>
    <property type="project" value="InterPro"/>
</dbReference>
<gene>
    <name evidence="2" type="ORF">PECAL_5P18030</name>
</gene>
<protein>
    <recommendedName>
        <fullName evidence="1">Fe2OG dioxygenase domain-containing protein</fullName>
    </recommendedName>
</protein>
<evidence type="ECO:0000259" key="1">
    <source>
        <dbReference type="PROSITE" id="PS51471"/>
    </source>
</evidence>
<dbReference type="AlphaFoldDB" id="A0A8J2WR30"/>
<dbReference type="InterPro" id="IPR037151">
    <property type="entry name" value="AlkB-like_sf"/>
</dbReference>